<evidence type="ECO:0000313" key="1">
    <source>
        <dbReference type="EMBL" id="MBS2100006.1"/>
    </source>
</evidence>
<comment type="caution">
    <text evidence="1">The sequence shown here is derived from an EMBL/GenBank/DDBJ whole genome shotgun (WGS) entry which is preliminary data.</text>
</comment>
<keyword evidence="2" id="KW-1185">Reference proteome</keyword>
<name>A0ABS5K014_9BACT</name>
<gene>
    <name evidence="1" type="ORF">KEM10_17095</name>
</gene>
<dbReference type="RefSeq" id="WP_212217247.1">
    <property type="nucleotide sequence ID" value="NZ_JAGUCO010000017.1"/>
</dbReference>
<reference evidence="1 2" key="1">
    <citation type="journal article" date="2015" name="Int. J. Syst. Evol. Microbiol.">
        <title>Carboxylicivirga linearis sp. nov., isolated from a sea cucumber culture pond.</title>
        <authorList>
            <person name="Wang F.Q."/>
            <person name="Zhou Y.X."/>
            <person name="Lin X.Z."/>
            <person name="Chen G.J."/>
            <person name="Du Z.J."/>
        </authorList>
    </citation>
    <scope>NUCLEOTIDE SEQUENCE [LARGE SCALE GENOMIC DNA]</scope>
    <source>
        <strain evidence="1 2">FB218</strain>
    </source>
</reference>
<accession>A0ABS5K014</accession>
<sequence>MKQLGVTIWMSFIFSTIVLCQNNFKKEHTNEMDKRELIFCPKPTYSVQDTGVVKINYWIDKDGNVIKAQQDSIETTAINKVLIKEALVSAYKLKFSAIKKDTVMKGSFTYYFDLE</sequence>
<dbReference type="Proteomes" id="UP000708576">
    <property type="component" value="Unassembled WGS sequence"/>
</dbReference>
<evidence type="ECO:0008006" key="3">
    <source>
        <dbReference type="Google" id="ProtNLM"/>
    </source>
</evidence>
<proteinExistence type="predicted"/>
<organism evidence="1 2">
    <name type="scientific">Carboxylicivirga linearis</name>
    <dbReference type="NCBI Taxonomy" id="1628157"/>
    <lineage>
        <taxon>Bacteria</taxon>
        <taxon>Pseudomonadati</taxon>
        <taxon>Bacteroidota</taxon>
        <taxon>Bacteroidia</taxon>
        <taxon>Marinilabiliales</taxon>
        <taxon>Marinilabiliaceae</taxon>
        <taxon>Carboxylicivirga</taxon>
    </lineage>
</organism>
<evidence type="ECO:0000313" key="2">
    <source>
        <dbReference type="Proteomes" id="UP000708576"/>
    </source>
</evidence>
<protein>
    <recommendedName>
        <fullName evidence="3">TonB C-terminal domain-containing protein</fullName>
    </recommendedName>
</protein>
<dbReference type="EMBL" id="JAGUCO010000017">
    <property type="protein sequence ID" value="MBS2100006.1"/>
    <property type="molecule type" value="Genomic_DNA"/>
</dbReference>